<feature type="region of interest" description="Disordered" evidence="1">
    <location>
        <begin position="362"/>
        <end position="388"/>
    </location>
</feature>
<proteinExistence type="predicted"/>
<accession>A0A8K0HHN3</accession>
<dbReference type="AlphaFoldDB" id="A0A8K0HHN3"/>
<feature type="compositionally biased region" description="Basic and acidic residues" evidence="1">
    <location>
        <begin position="15"/>
        <end position="24"/>
    </location>
</feature>
<dbReference type="EMBL" id="VOIH02000002">
    <property type="protein sequence ID" value="KAF3452268.1"/>
    <property type="molecule type" value="Genomic_DNA"/>
</dbReference>
<evidence type="ECO:0000256" key="1">
    <source>
        <dbReference type="SAM" id="MobiDB-lite"/>
    </source>
</evidence>
<reference evidence="2" key="1">
    <citation type="submission" date="2020-03" db="EMBL/GenBank/DDBJ databases">
        <title>A high-quality chromosome-level genome assembly of a woody plant with both climbing and erect habits, Rhamnella rubrinervis.</title>
        <authorList>
            <person name="Lu Z."/>
            <person name="Yang Y."/>
            <person name="Zhu X."/>
            <person name="Sun Y."/>
        </authorList>
    </citation>
    <scope>NUCLEOTIDE SEQUENCE</scope>
    <source>
        <strain evidence="2">BYM</strain>
        <tissue evidence="2">Leaf</tissue>
    </source>
</reference>
<protein>
    <submittedName>
        <fullName evidence="2">Uncharacterized protein</fullName>
    </submittedName>
</protein>
<feature type="compositionally biased region" description="Polar residues" evidence="1">
    <location>
        <begin position="1"/>
        <end position="14"/>
    </location>
</feature>
<dbReference type="Proteomes" id="UP000796880">
    <property type="component" value="Unassembled WGS sequence"/>
</dbReference>
<dbReference type="OrthoDB" id="1102599at2759"/>
<evidence type="ECO:0000313" key="3">
    <source>
        <dbReference type="Proteomes" id="UP000796880"/>
    </source>
</evidence>
<comment type="caution">
    <text evidence="2">The sequence shown here is derived from an EMBL/GenBank/DDBJ whole genome shotgun (WGS) entry which is preliminary data.</text>
</comment>
<name>A0A8K0HHN3_9ROSA</name>
<evidence type="ECO:0000313" key="2">
    <source>
        <dbReference type="EMBL" id="KAF3452268.1"/>
    </source>
</evidence>
<feature type="compositionally biased region" description="Polar residues" evidence="1">
    <location>
        <begin position="363"/>
        <end position="373"/>
    </location>
</feature>
<keyword evidence="3" id="KW-1185">Reference proteome</keyword>
<feature type="region of interest" description="Disordered" evidence="1">
    <location>
        <begin position="202"/>
        <end position="234"/>
    </location>
</feature>
<organism evidence="2 3">
    <name type="scientific">Rhamnella rubrinervis</name>
    <dbReference type="NCBI Taxonomy" id="2594499"/>
    <lineage>
        <taxon>Eukaryota</taxon>
        <taxon>Viridiplantae</taxon>
        <taxon>Streptophyta</taxon>
        <taxon>Embryophyta</taxon>
        <taxon>Tracheophyta</taxon>
        <taxon>Spermatophyta</taxon>
        <taxon>Magnoliopsida</taxon>
        <taxon>eudicotyledons</taxon>
        <taxon>Gunneridae</taxon>
        <taxon>Pentapetalae</taxon>
        <taxon>rosids</taxon>
        <taxon>fabids</taxon>
        <taxon>Rosales</taxon>
        <taxon>Rhamnaceae</taxon>
        <taxon>rhamnoid group</taxon>
        <taxon>Rhamneae</taxon>
        <taxon>Rhamnella</taxon>
    </lineage>
</organism>
<gene>
    <name evidence="2" type="ORF">FNV43_RR02701</name>
</gene>
<sequence>MPINLQARSLSTSNSRDRKEDSAHMDSFPSGLTQIRVQIAVSHPRLSLILLLRPTPSSPVIVRILPLLQSTPSLSSSSSAVRIVEPNQVAEENPEPYVELNTIRSEPSEHGPKSVIQHPTLITTDIPSIFKPEDMSYLKKSSIRAFRTTHDMPIFLHFYLKLREGRYAFYASNKPNSTRINEAIKVGRMILLRQKEVLSARCPSNGNSPAPSVKRACPSRTSAMKPNRERSRRDSSVVAINKILEADILEFKQATIDANALPRKSRKWSANRKLPERENRILDDFTVAMKEMNGEMILKFKAGQTSWPTPEPSEDEVRMERQVKFPPTNPKSTRCQPEALHHVQEGSSLPIHETFIEAMEAARTNTPEPNSNMEEVVSVPQPSREDHP</sequence>
<feature type="region of interest" description="Disordered" evidence="1">
    <location>
        <begin position="1"/>
        <end position="29"/>
    </location>
</feature>